<dbReference type="GO" id="GO:0005794">
    <property type="term" value="C:Golgi apparatus"/>
    <property type="evidence" value="ECO:0007669"/>
    <property type="project" value="TreeGrafter"/>
</dbReference>
<organism evidence="3">
    <name type="scientific">Spirodela intermedia</name>
    <name type="common">Intermediate duckweed</name>
    <dbReference type="NCBI Taxonomy" id="51605"/>
    <lineage>
        <taxon>Eukaryota</taxon>
        <taxon>Viridiplantae</taxon>
        <taxon>Streptophyta</taxon>
        <taxon>Embryophyta</taxon>
        <taxon>Tracheophyta</taxon>
        <taxon>Spermatophyta</taxon>
        <taxon>Magnoliopsida</taxon>
        <taxon>Liliopsida</taxon>
        <taxon>Araceae</taxon>
        <taxon>Lemnoideae</taxon>
        <taxon>Spirodela</taxon>
    </lineage>
</organism>
<dbReference type="InterPro" id="IPR029962">
    <property type="entry name" value="TBL"/>
</dbReference>
<dbReference type="AlphaFoldDB" id="A0A7I8IVH5"/>
<dbReference type="PANTHER" id="PTHR32285">
    <property type="entry name" value="PROTEIN TRICHOME BIREFRINGENCE-LIKE 9-RELATED"/>
    <property type="match status" value="1"/>
</dbReference>
<dbReference type="InterPro" id="IPR026057">
    <property type="entry name" value="TBL_C"/>
</dbReference>
<evidence type="ECO:0000313" key="4">
    <source>
        <dbReference type="Proteomes" id="UP001189122"/>
    </source>
</evidence>
<evidence type="ECO:0000256" key="1">
    <source>
        <dbReference type="ARBA" id="ARBA00007727"/>
    </source>
</evidence>
<reference evidence="3 4" key="1">
    <citation type="submission" date="2019-12" db="EMBL/GenBank/DDBJ databases">
        <authorList>
            <person name="Scholz U."/>
            <person name="Mascher M."/>
            <person name="Fiebig A."/>
        </authorList>
    </citation>
    <scope>NUCLEOTIDE SEQUENCE</scope>
</reference>
<evidence type="ECO:0000313" key="3">
    <source>
        <dbReference type="EMBL" id="CAA2622352.1"/>
    </source>
</evidence>
<dbReference type="EMBL" id="CACRZD030000006">
    <property type="protein sequence ID" value="CAA6662005.1"/>
    <property type="molecule type" value="Genomic_DNA"/>
</dbReference>
<name>A0A7I8IVH5_SPIIN</name>
<evidence type="ECO:0000259" key="2">
    <source>
        <dbReference type="Pfam" id="PF13839"/>
    </source>
</evidence>
<comment type="similarity">
    <text evidence="1">Belongs to the PC-esterase family. TBL subfamily.</text>
</comment>
<gene>
    <name evidence="3" type="ORF">SI7747_06008399</name>
</gene>
<dbReference type="GO" id="GO:0016413">
    <property type="term" value="F:O-acetyltransferase activity"/>
    <property type="evidence" value="ECO:0007669"/>
    <property type="project" value="InterPro"/>
</dbReference>
<proteinExistence type="inferred from homology"/>
<sequence>MNWRWRPMAKSLTSLVGRGGNDCRFDASKMLAAIKGKRLVFVGDSINRNQWESMLCLLSSGLNPNSVYEARGRKITKEKGIYNFKFVDYKCSVEYYVTHFLVREGRARVGTKRKVTLRLDAMDRSSARWRGADVLVFNTAHWWSHHKTKAGVNYFQEGDQVHPHLDAAAAFRKALMTWAAWIDRNVDPGKTRVFFRTSSPLTSVELRRPLPGEHLAPRRPTGGQQWRRWRLPDEQNCGEIVKKMRTPVTLLDITGLSGLRVDGHPSIYGRRRQGGGVQDCSHWCLPGSQTPGTSCCSTTWQLRWRKRSTT</sequence>
<dbReference type="EMBL" id="LR743593">
    <property type="protein sequence ID" value="CAA2622352.1"/>
    <property type="molecule type" value="Genomic_DNA"/>
</dbReference>
<dbReference type="PANTHER" id="PTHR32285:SF19">
    <property type="entry name" value="PROTEIN TRICHOME BIREFRINGENCE-LIKE 6"/>
    <property type="match status" value="1"/>
</dbReference>
<feature type="domain" description="Trichome birefringence-like C-terminal" evidence="2">
    <location>
        <begin position="24"/>
        <end position="287"/>
    </location>
</feature>
<protein>
    <recommendedName>
        <fullName evidence="2">Trichome birefringence-like C-terminal domain-containing protein</fullName>
    </recommendedName>
</protein>
<dbReference type="Proteomes" id="UP001189122">
    <property type="component" value="Unassembled WGS sequence"/>
</dbReference>
<keyword evidence="4" id="KW-1185">Reference proteome</keyword>
<dbReference type="Pfam" id="PF13839">
    <property type="entry name" value="PC-Esterase"/>
    <property type="match status" value="1"/>
</dbReference>
<accession>A0A7I8IVH5</accession>